<gene>
    <name evidence="2" type="ORF">CERSUDRAFT_116296</name>
</gene>
<dbReference type="STRING" id="914234.M2RAW7"/>
<accession>M2RAW7</accession>
<organism evidence="2 3">
    <name type="scientific">Ceriporiopsis subvermispora (strain B)</name>
    <name type="common">White-rot fungus</name>
    <name type="synonym">Gelatoporia subvermispora</name>
    <dbReference type="NCBI Taxonomy" id="914234"/>
    <lineage>
        <taxon>Eukaryota</taxon>
        <taxon>Fungi</taxon>
        <taxon>Dikarya</taxon>
        <taxon>Basidiomycota</taxon>
        <taxon>Agaricomycotina</taxon>
        <taxon>Agaricomycetes</taxon>
        <taxon>Polyporales</taxon>
        <taxon>Gelatoporiaceae</taxon>
        <taxon>Gelatoporia</taxon>
    </lineage>
</organism>
<keyword evidence="3" id="KW-1185">Reference proteome</keyword>
<dbReference type="AlphaFoldDB" id="M2RAW7"/>
<protein>
    <submittedName>
        <fullName evidence="2">Uncharacterized protein</fullName>
    </submittedName>
</protein>
<proteinExistence type="predicted"/>
<sequence length="215" mass="24052">MEPLYQWAEKRLGEHHAPVLLTVNVGLLAIQSLDSGHADRSIAQLASYCSAIMSLGAILMCIILSRHHRNNGHSSDMSSVGSWLKQQVNTQWQGELFVITLSLPSVWFTWGVVMFCVALLWVAFDRTSSITRMVVGIVALPTLAVVSWVIVSAWKHKHRRAYLTGRLSAIIRSQCTRARDSVSTWITKLPSRRPKTSDPGPRGRIEQKLSNRIVV</sequence>
<dbReference type="EMBL" id="KB445800">
    <property type="protein sequence ID" value="EMD35562.1"/>
    <property type="molecule type" value="Genomic_DNA"/>
</dbReference>
<keyword evidence="1" id="KW-0812">Transmembrane</keyword>
<dbReference type="OrthoDB" id="2657661at2759"/>
<feature type="transmembrane region" description="Helical" evidence="1">
    <location>
        <begin position="45"/>
        <end position="64"/>
    </location>
</feature>
<keyword evidence="1" id="KW-1133">Transmembrane helix</keyword>
<name>M2RAW7_CERS8</name>
<evidence type="ECO:0000256" key="1">
    <source>
        <dbReference type="SAM" id="Phobius"/>
    </source>
</evidence>
<reference evidence="2 3" key="1">
    <citation type="journal article" date="2012" name="Proc. Natl. Acad. Sci. U.S.A.">
        <title>Comparative genomics of Ceriporiopsis subvermispora and Phanerochaete chrysosporium provide insight into selective ligninolysis.</title>
        <authorList>
            <person name="Fernandez-Fueyo E."/>
            <person name="Ruiz-Duenas F.J."/>
            <person name="Ferreira P."/>
            <person name="Floudas D."/>
            <person name="Hibbett D.S."/>
            <person name="Canessa P."/>
            <person name="Larrondo L.F."/>
            <person name="James T.Y."/>
            <person name="Seelenfreund D."/>
            <person name="Lobos S."/>
            <person name="Polanco R."/>
            <person name="Tello M."/>
            <person name="Honda Y."/>
            <person name="Watanabe T."/>
            <person name="Watanabe T."/>
            <person name="Ryu J.S."/>
            <person name="Kubicek C.P."/>
            <person name="Schmoll M."/>
            <person name="Gaskell J."/>
            <person name="Hammel K.E."/>
            <person name="St John F.J."/>
            <person name="Vanden Wymelenberg A."/>
            <person name="Sabat G."/>
            <person name="Splinter BonDurant S."/>
            <person name="Syed K."/>
            <person name="Yadav J.S."/>
            <person name="Doddapaneni H."/>
            <person name="Subramanian V."/>
            <person name="Lavin J.L."/>
            <person name="Oguiza J.A."/>
            <person name="Perez G."/>
            <person name="Pisabarro A.G."/>
            <person name="Ramirez L."/>
            <person name="Santoyo F."/>
            <person name="Master E."/>
            <person name="Coutinho P.M."/>
            <person name="Henrissat B."/>
            <person name="Lombard V."/>
            <person name="Magnuson J.K."/>
            <person name="Kuees U."/>
            <person name="Hori C."/>
            <person name="Igarashi K."/>
            <person name="Samejima M."/>
            <person name="Held B.W."/>
            <person name="Barry K.W."/>
            <person name="LaButti K.M."/>
            <person name="Lapidus A."/>
            <person name="Lindquist E.A."/>
            <person name="Lucas S.M."/>
            <person name="Riley R."/>
            <person name="Salamov A.A."/>
            <person name="Hoffmeister D."/>
            <person name="Schwenk D."/>
            <person name="Hadar Y."/>
            <person name="Yarden O."/>
            <person name="de Vries R.P."/>
            <person name="Wiebenga A."/>
            <person name="Stenlid J."/>
            <person name="Eastwood D."/>
            <person name="Grigoriev I.V."/>
            <person name="Berka R.M."/>
            <person name="Blanchette R.A."/>
            <person name="Kersten P."/>
            <person name="Martinez A.T."/>
            <person name="Vicuna R."/>
            <person name="Cullen D."/>
        </authorList>
    </citation>
    <scope>NUCLEOTIDE SEQUENCE [LARGE SCALE GENOMIC DNA]</scope>
    <source>
        <strain evidence="2 3">B</strain>
    </source>
</reference>
<feature type="transmembrane region" description="Helical" evidence="1">
    <location>
        <begin position="130"/>
        <end position="151"/>
    </location>
</feature>
<dbReference type="Proteomes" id="UP000016930">
    <property type="component" value="Unassembled WGS sequence"/>
</dbReference>
<evidence type="ECO:0000313" key="3">
    <source>
        <dbReference type="Proteomes" id="UP000016930"/>
    </source>
</evidence>
<evidence type="ECO:0000313" key="2">
    <source>
        <dbReference type="EMBL" id="EMD35562.1"/>
    </source>
</evidence>
<feature type="transmembrane region" description="Helical" evidence="1">
    <location>
        <begin position="96"/>
        <end position="124"/>
    </location>
</feature>
<dbReference type="HOGENOM" id="CLU_1283115_0_0_1"/>
<keyword evidence="1" id="KW-0472">Membrane</keyword>